<name>E6SB60_INTC7</name>
<proteinExistence type="predicted"/>
<protein>
    <submittedName>
        <fullName evidence="1">Uncharacterized protein</fullName>
    </submittedName>
</protein>
<dbReference type="eggNOG" id="ENOG5032ZYS">
    <property type="taxonomic scope" value="Bacteria"/>
</dbReference>
<evidence type="ECO:0000313" key="2">
    <source>
        <dbReference type="Proteomes" id="UP000008914"/>
    </source>
</evidence>
<organism evidence="1 2">
    <name type="scientific">Intrasporangium calvum (strain ATCC 23552 / DSM 43043 / JCM 3097 / NBRC 12989 / NCIMB 10167 / NRRL B-3866 / 7 KIP)</name>
    <dbReference type="NCBI Taxonomy" id="710696"/>
    <lineage>
        <taxon>Bacteria</taxon>
        <taxon>Bacillati</taxon>
        <taxon>Actinomycetota</taxon>
        <taxon>Actinomycetes</taxon>
        <taxon>Micrococcales</taxon>
        <taxon>Intrasporangiaceae</taxon>
        <taxon>Intrasporangium</taxon>
    </lineage>
</organism>
<dbReference type="Proteomes" id="UP000008914">
    <property type="component" value="Chromosome"/>
</dbReference>
<dbReference type="AlphaFoldDB" id="E6SB60"/>
<dbReference type="EMBL" id="CP002343">
    <property type="protein sequence ID" value="ADU47321.1"/>
    <property type="molecule type" value="Genomic_DNA"/>
</dbReference>
<dbReference type="KEGG" id="ica:Intca_0783"/>
<keyword evidence="2" id="KW-1185">Reference proteome</keyword>
<evidence type="ECO:0000313" key="1">
    <source>
        <dbReference type="EMBL" id="ADU47321.1"/>
    </source>
</evidence>
<sequence length="241" mass="25900">MLGVHSQRVHQRIRQGSLAAEKIGNQWAMERDELRRLKHHAGPGRPLSAKSAWDLLAVAAGDEASSGLSPSARSRARSRLRNLLVHGSSADLEEAAAHIVKALRNRAERALFAASPRDLPDLREDNRVHLSGVSLHESGLSFGDVAEAYVSSDNLNALVDDYLLSPAPRSRANVILHVVPSDAANPLHEALDDAARSPLALAADLAEHDGLREKSQAIRCLADLDFRLVARAAGVVGASRD</sequence>
<reference evidence="1 2" key="1">
    <citation type="journal article" date="2010" name="Stand. Genomic Sci.">
        <title>Complete genome sequence of Intrasporangium calvum type strain (7 KIP).</title>
        <authorList>
            <person name="Del Rio T.G."/>
            <person name="Chertkov O."/>
            <person name="Yasawong M."/>
            <person name="Lucas S."/>
            <person name="Deshpande S."/>
            <person name="Cheng J.F."/>
            <person name="Detter C."/>
            <person name="Tapia R."/>
            <person name="Han C."/>
            <person name="Goodwin L."/>
            <person name="Pitluck S."/>
            <person name="Liolios K."/>
            <person name="Ivanova N."/>
            <person name="Mavromatis K."/>
            <person name="Pati A."/>
            <person name="Chen A."/>
            <person name="Palaniappan K."/>
            <person name="Land M."/>
            <person name="Hauser L."/>
            <person name="Chang Y.J."/>
            <person name="Jeffries C.D."/>
            <person name="Rohde M."/>
            <person name="Pukall R."/>
            <person name="Sikorski J."/>
            <person name="Goker M."/>
            <person name="Woyke T."/>
            <person name="Bristow J."/>
            <person name="Eisen J.A."/>
            <person name="Markowitz V."/>
            <person name="Hugenholtz P."/>
            <person name="Kyrpides N.C."/>
            <person name="Klenk H.P."/>
            <person name="Lapidus A."/>
        </authorList>
    </citation>
    <scope>NUCLEOTIDE SEQUENCE [LARGE SCALE GENOMIC DNA]</scope>
    <source>
        <strain evidence="2">ATCC 23552 / DSM 43043 / JCM 3097 / NBRC 12989 / 7 KIP</strain>
    </source>
</reference>
<dbReference type="HOGENOM" id="CLU_107029_0_0_11"/>
<gene>
    <name evidence="1" type="ordered locus">Intca_0783</name>
</gene>
<accession>E6SB60</accession>
<dbReference type="OrthoDB" id="4463966at2"/>